<sequence>MLKKSAYSYSTLFQYLNHAIFTASFTGFPALQVIKKTPALPLTFYHKKLYTDIENFFTINYLYF</sequence>
<keyword evidence="1" id="KW-0472">Membrane</keyword>
<proteinExistence type="predicted"/>
<evidence type="ECO:0000313" key="3">
    <source>
        <dbReference type="Proteomes" id="UP000280960"/>
    </source>
</evidence>
<accession>A0A3G2RA43</accession>
<feature type="transmembrane region" description="Helical" evidence="1">
    <location>
        <begin position="12"/>
        <end position="31"/>
    </location>
</feature>
<keyword evidence="1" id="KW-0812">Transmembrane</keyword>
<dbReference type="Proteomes" id="UP000280960">
    <property type="component" value="Chromosome"/>
</dbReference>
<evidence type="ECO:0000256" key="1">
    <source>
        <dbReference type="SAM" id="Phobius"/>
    </source>
</evidence>
<evidence type="ECO:0000313" key="2">
    <source>
        <dbReference type="EMBL" id="AYO31597.1"/>
    </source>
</evidence>
<keyword evidence="3" id="KW-1185">Reference proteome</keyword>
<dbReference type="EMBL" id="CP033169">
    <property type="protein sequence ID" value="AYO31597.1"/>
    <property type="molecule type" value="Genomic_DNA"/>
</dbReference>
<dbReference type="AlphaFoldDB" id="A0A3G2RA43"/>
<name>A0A3G2RA43_9FIRM</name>
<keyword evidence="1" id="KW-1133">Transmembrane helix</keyword>
<gene>
    <name evidence="2" type="ORF">D2962_14200</name>
</gene>
<organism evidence="2 3">
    <name type="scientific">Biomaibacter acetigenes</name>
    <dbReference type="NCBI Taxonomy" id="2316383"/>
    <lineage>
        <taxon>Bacteria</taxon>
        <taxon>Bacillati</taxon>
        <taxon>Bacillota</taxon>
        <taxon>Clostridia</taxon>
        <taxon>Thermosediminibacterales</taxon>
        <taxon>Tepidanaerobacteraceae</taxon>
        <taxon>Biomaibacter</taxon>
    </lineage>
</organism>
<dbReference type="KEGG" id="bacg:D2962_14200"/>
<protein>
    <submittedName>
        <fullName evidence="2">Uncharacterized protein</fullName>
    </submittedName>
</protein>
<reference evidence="2 3" key="1">
    <citation type="submission" date="2018-10" db="EMBL/GenBank/DDBJ databases">
        <authorList>
            <person name="Zhang X."/>
        </authorList>
    </citation>
    <scope>NUCLEOTIDE SEQUENCE [LARGE SCALE GENOMIC DNA]</scope>
    <source>
        <strain evidence="2 3">SK-G1</strain>
    </source>
</reference>